<feature type="repeat" description="TPR" evidence="1">
    <location>
        <begin position="130"/>
        <end position="163"/>
    </location>
</feature>
<feature type="domain" description="LA2681-like HEPN" evidence="3">
    <location>
        <begin position="320"/>
        <end position="545"/>
    </location>
</feature>
<keyword evidence="1" id="KW-0802">TPR repeat</keyword>
<dbReference type="STRING" id="1088868.CIN_04310"/>
<dbReference type="EMBL" id="AGFR01000003">
    <property type="protein sequence ID" value="EHD14499.1"/>
    <property type="molecule type" value="Genomic_DNA"/>
</dbReference>
<dbReference type="eggNOG" id="COG0305">
    <property type="taxonomic scope" value="Bacteria"/>
</dbReference>
<feature type="region of interest" description="Disordered" evidence="2">
    <location>
        <begin position="76"/>
        <end position="101"/>
    </location>
</feature>
<accession>G6EYB1</accession>
<protein>
    <recommendedName>
        <fullName evidence="3">LA2681-like HEPN domain-containing protein</fullName>
    </recommendedName>
</protein>
<evidence type="ECO:0000256" key="2">
    <source>
        <dbReference type="SAM" id="MobiDB-lite"/>
    </source>
</evidence>
<evidence type="ECO:0000313" key="4">
    <source>
        <dbReference type="EMBL" id="EHD14499.1"/>
    </source>
</evidence>
<organism evidence="4 5">
    <name type="scientific">Commensalibacter intestini A911</name>
    <dbReference type="NCBI Taxonomy" id="1088868"/>
    <lineage>
        <taxon>Bacteria</taxon>
        <taxon>Pseudomonadati</taxon>
        <taxon>Pseudomonadota</taxon>
        <taxon>Alphaproteobacteria</taxon>
        <taxon>Acetobacterales</taxon>
        <taxon>Acetobacteraceae</taxon>
    </lineage>
</organism>
<reference evidence="4 5" key="1">
    <citation type="submission" date="2011-10" db="EMBL/GenBank/DDBJ databases">
        <title>Genome Sequence of Commensalibacter intestini A911, isolated from Drosophila gut.</title>
        <authorList>
            <person name="Lee W.-J."/>
            <person name="Kim E.-K."/>
        </authorList>
    </citation>
    <scope>NUCLEOTIDE SEQUENCE [LARGE SCALE GENOMIC DNA]</scope>
    <source>
        <strain evidence="4 5">A911</strain>
    </source>
</reference>
<evidence type="ECO:0000256" key="1">
    <source>
        <dbReference type="PROSITE-ProRule" id="PRU00339"/>
    </source>
</evidence>
<dbReference type="PROSITE" id="PS50005">
    <property type="entry name" value="TPR"/>
    <property type="match status" value="1"/>
</dbReference>
<dbReference type="AlphaFoldDB" id="G6EYB1"/>
<dbReference type="InterPro" id="IPR019734">
    <property type="entry name" value="TPR_rpt"/>
</dbReference>
<dbReference type="InterPro" id="IPR040826">
    <property type="entry name" value="HEPN_LA2681"/>
</dbReference>
<gene>
    <name evidence="4" type="ORF">CIN_04310</name>
</gene>
<dbReference type="Proteomes" id="UP000005939">
    <property type="component" value="Unassembled WGS sequence"/>
</dbReference>
<evidence type="ECO:0000313" key="5">
    <source>
        <dbReference type="Proteomes" id="UP000005939"/>
    </source>
</evidence>
<evidence type="ECO:0000259" key="3">
    <source>
        <dbReference type="Pfam" id="PF18733"/>
    </source>
</evidence>
<proteinExistence type="predicted"/>
<dbReference type="SUPFAM" id="SSF48452">
    <property type="entry name" value="TPR-like"/>
    <property type="match status" value="1"/>
</dbReference>
<dbReference type="Pfam" id="PF18733">
    <property type="entry name" value="HEPN_LA2681"/>
    <property type="match status" value="1"/>
</dbReference>
<dbReference type="InterPro" id="IPR011990">
    <property type="entry name" value="TPR-like_helical_dom_sf"/>
</dbReference>
<sequence>MQGCIAMNSDELSKLYGKISSEIDGYIHAGDIDNLKNMDLLCGRYIDQYPLIAYAFWYCKANIASALFQLGNLQEKPPEPQNIEPQDKQKSNKTKQSSTIQVDPSWKPLLYQRQAIQHDSFQACSREFKAMILTNTGRAFDKIGRFIEAIECYEQAILCVPTFAMALYYRGRSLFKLANWLALNPEINYNKTPFNFLYIEAKKSFNRAFQKGTVWETHPDNIDTLRKEYYEYILPHIHQIGTLEAIKSYKLCFVYFFNKLVGGVVYKLNFMGFLKDSAEKVAYKKWSLKEHLYLDPINLVSVYDIGRTDYLSFPPYSYRQGEEQPEFFNWFRLLKQEYIAARYLLFQSIQLKDKEHFADENSDLFPSNEAELKRSDNSGEIRQNDFSFGLTTSLMKSSFSKAYSIFDKIAEFIFAFWELEVKNKKGEVIRNPMISIGSIWYNNLDSKQGVNIKLINKDNWFLKGLYHLSYDLVGKEIPKAYILPEFKRLHEIRNKLEHSGVMITKEINTSSSQRLMTISLEEFVEHNLSLLRLVRNALFYLSLAAGLDQWNYENRINNTYQEND</sequence>
<dbReference type="PATRIC" id="fig|1088868.3.peg.432"/>
<dbReference type="SMART" id="SM00028">
    <property type="entry name" value="TPR"/>
    <property type="match status" value="1"/>
</dbReference>
<dbReference type="Gene3D" id="1.25.40.10">
    <property type="entry name" value="Tetratricopeptide repeat domain"/>
    <property type="match status" value="1"/>
</dbReference>
<name>G6EYB1_9PROT</name>
<comment type="caution">
    <text evidence="4">The sequence shown here is derived from an EMBL/GenBank/DDBJ whole genome shotgun (WGS) entry which is preliminary data.</text>
</comment>